<feature type="coiled-coil region" evidence="1">
    <location>
        <begin position="464"/>
        <end position="553"/>
    </location>
</feature>
<feature type="coiled-coil region" evidence="1">
    <location>
        <begin position="626"/>
        <end position="667"/>
    </location>
</feature>
<protein>
    <submittedName>
        <fullName evidence="2">CC171 protein</fullName>
    </submittedName>
</protein>
<feature type="coiled-coil region" evidence="1">
    <location>
        <begin position="1"/>
        <end position="70"/>
    </location>
</feature>
<dbReference type="PANTHER" id="PTHR47899">
    <property type="entry name" value="COILED-COIL DOMAIN-CONTAINING PROTEIN 171"/>
    <property type="match status" value="1"/>
</dbReference>
<name>A0A8X7XIR6_POLSE</name>
<dbReference type="PANTHER" id="PTHR47899:SF1">
    <property type="entry name" value="COILED-COIL DOMAIN-CONTAINING PROTEIN 171"/>
    <property type="match status" value="1"/>
</dbReference>
<keyword evidence="3" id="KW-1185">Reference proteome</keyword>
<sequence>MVKLKQLCEKLTEEYKTSEETIWKQKKDIEATQEELAKANKELSQFHSQYADKEAHTKKVEAELQSMQQQWQAEKDRVIEAEIKLQRLTQIYQKDSEEKLTFLHGLYQRLVAGCVLIKQPEGLLGRFSWSELCAVLQEQADALTSDLTSANEKIAHLECVCETLKDLQKRQEDTVDSLTQQMKAQEDSWLKQKKEMELRYSSMIGELHTKAQKYQEVANVSKERVLHLEKTRDQMTFDLAHFHQTMPQLQKEKAALLSGCALLAGALYPLYTQLCVLSSQKDLLQQQVSTGEKAISHMQTLIHALTTEEDKEKEQGEHQKTKLATGLIKIFRKGVIVILAAHRFLALGQSSSCLFTWAENFQELPEMMVCVGGKKLEPQLTNTSSSSSSQLLISATRRSFFKLMDRLSLEMHNCNSEPRRPGCAQKGTLIRRLAEGLQEVNSKMLKEGIPVTAKQTAVCLQQHILEFTRRLHAAEVERRNLRLELKRNLERMKMEEDKALSIKASAIPRDKFENICTELDNALQREQQAQQLLREQAEQLDELGQRLEQHTGEEAEKDHTLSEAVKANKLLIDCKWRDELAVKIWNFINLDQIIRTRVEAMQWFSTRDGSAFREGEVLSLIPQQSLSEAKMELRRKDQSVRQLRKQLSQRDQDIRRLEENIHDAESALCTAAKCKEILATYLKSINANLKEVKDQISLSWSAATRHDFTLQLPKLHLEIFGADGLKGGAEVAACQVHNAVPSHLTLHSDKLPPEQDFAALNAEPDYTFALLRETSGNNRARFSKSSFSSSLSASRGTKRL</sequence>
<feature type="non-terminal residue" evidence="2">
    <location>
        <position position="800"/>
    </location>
</feature>
<dbReference type="AlphaFoldDB" id="A0A8X7XIR6"/>
<gene>
    <name evidence="2" type="primary">Ccdc171_1</name>
    <name evidence="2" type="ORF">GTO96_0020245</name>
</gene>
<feature type="coiled-coil region" evidence="1">
    <location>
        <begin position="133"/>
        <end position="188"/>
    </location>
</feature>
<organism evidence="2 3">
    <name type="scientific">Polypterus senegalus</name>
    <name type="common">Senegal bichir</name>
    <dbReference type="NCBI Taxonomy" id="55291"/>
    <lineage>
        <taxon>Eukaryota</taxon>
        <taxon>Metazoa</taxon>
        <taxon>Chordata</taxon>
        <taxon>Craniata</taxon>
        <taxon>Vertebrata</taxon>
        <taxon>Euteleostomi</taxon>
        <taxon>Actinopterygii</taxon>
        <taxon>Polypteriformes</taxon>
        <taxon>Polypteridae</taxon>
        <taxon>Polypterus</taxon>
    </lineage>
</organism>
<comment type="caution">
    <text evidence="2">The sequence shown here is derived from an EMBL/GenBank/DDBJ whole genome shotgun (WGS) entry which is preliminary data.</text>
</comment>
<proteinExistence type="predicted"/>
<evidence type="ECO:0000313" key="3">
    <source>
        <dbReference type="Proteomes" id="UP000886611"/>
    </source>
</evidence>
<accession>A0A8X7XIR6</accession>
<dbReference type="Proteomes" id="UP000886611">
    <property type="component" value="Unassembled WGS sequence"/>
</dbReference>
<dbReference type="EMBL" id="JAATIS010001241">
    <property type="protein sequence ID" value="KAG2466862.1"/>
    <property type="molecule type" value="Genomic_DNA"/>
</dbReference>
<reference evidence="2 3" key="1">
    <citation type="journal article" date="2021" name="Cell">
        <title>Tracing the genetic footprints of vertebrate landing in non-teleost ray-finned fishes.</title>
        <authorList>
            <person name="Bi X."/>
            <person name="Wang K."/>
            <person name="Yang L."/>
            <person name="Pan H."/>
            <person name="Jiang H."/>
            <person name="Wei Q."/>
            <person name="Fang M."/>
            <person name="Yu H."/>
            <person name="Zhu C."/>
            <person name="Cai Y."/>
            <person name="He Y."/>
            <person name="Gan X."/>
            <person name="Zeng H."/>
            <person name="Yu D."/>
            <person name="Zhu Y."/>
            <person name="Jiang H."/>
            <person name="Qiu Q."/>
            <person name="Yang H."/>
            <person name="Zhang Y.E."/>
            <person name="Wang W."/>
            <person name="Zhu M."/>
            <person name="He S."/>
            <person name="Zhang G."/>
        </authorList>
    </citation>
    <scope>NUCLEOTIDE SEQUENCE [LARGE SCALE GENOMIC DNA]</scope>
    <source>
        <strain evidence="2">Bchr_013</strain>
    </source>
</reference>
<evidence type="ECO:0000256" key="1">
    <source>
        <dbReference type="SAM" id="Coils"/>
    </source>
</evidence>
<dbReference type="InterPro" id="IPR038820">
    <property type="entry name" value="CCDC171"/>
</dbReference>
<keyword evidence="1" id="KW-0175">Coiled coil</keyword>
<feature type="non-terminal residue" evidence="2">
    <location>
        <position position="1"/>
    </location>
</feature>
<evidence type="ECO:0000313" key="2">
    <source>
        <dbReference type="EMBL" id="KAG2466862.1"/>
    </source>
</evidence>